<dbReference type="SUPFAM" id="SSF51206">
    <property type="entry name" value="cAMP-binding domain-like"/>
    <property type="match status" value="1"/>
</dbReference>
<gene>
    <name evidence="2" type="ORF">J7I42_18010</name>
</gene>
<dbReference type="InterPro" id="IPR000595">
    <property type="entry name" value="cNMP-bd_dom"/>
</dbReference>
<accession>A0ABS3YW76</accession>
<dbReference type="InterPro" id="IPR014710">
    <property type="entry name" value="RmlC-like_jellyroll"/>
</dbReference>
<feature type="domain" description="Cyclic nucleotide-binding" evidence="1">
    <location>
        <begin position="10"/>
        <end position="112"/>
    </location>
</feature>
<dbReference type="RefSeq" id="WP_209140236.1">
    <property type="nucleotide sequence ID" value="NZ_JAGHKO010000004.1"/>
</dbReference>
<reference evidence="2 3" key="1">
    <citation type="submission" date="2021-03" db="EMBL/GenBank/DDBJ databases">
        <title>Assistant Professor.</title>
        <authorList>
            <person name="Huq M.A."/>
        </authorList>
    </citation>
    <scope>NUCLEOTIDE SEQUENCE [LARGE SCALE GENOMIC DNA]</scope>
    <source>
        <strain evidence="2 3">MAH-29</strain>
    </source>
</reference>
<dbReference type="EMBL" id="JAGHKO010000004">
    <property type="protein sequence ID" value="MBO9202186.1"/>
    <property type="molecule type" value="Genomic_DNA"/>
</dbReference>
<dbReference type="PROSITE" id="PS50042">
    <property type="entry name" value="CNMP_BINDING_3"/>
    <property type="match status" value="1"/>
</dbReference>
<evidence type="ECO:0000313" key="2">
    <source>
        <dbReference type="EMBL" id="MBO9202186.1"/>
    </source>
</evidence>
<keyword evidence="3" id="KW-1185">Reference proteome</keyword>
<dbReference type="Gene3D" id="2.60.120.10">
    <property type="entry name" value="Jelly Rolls"/>
    <property type="match status" value="1"/>
</dbReference>
<dbReference type="InterPro" id="IPR018490">
    <property type="entry name" value="cNMP-bd_dom_sf"/>
</dbReference>
<comment type="caution">
    <text evidence="2">The sequence shown here is derived from an EMBL/GenBank/DDBJ whole genome shotgun (WGS) entry which is preliminary data.</text>
</comment>
<sequence length="190" mass="22183">MEALFNSIAYFVPVGEAEKEIIASLFTEKHFKKGEPFLQEGKVCRHVGFIVKGLMRYFLTEDGEEKTFYFAKEYEFVSNYESFVPQIPSLKSIEALEDTVMYIISYEHLNRLYSTMANGERMGRLIIEQVFVQALQNLNSFYSDTPEQRYKKLLLAHPDLQQRIPQYYIASCVGVKPQSLSRIRKRLSLH</sequence>
<dbReference type="Pfam" id="PF00027">
    <property type="entry name" value="cNMP_binding"/>
    <property type="match status" value="1"/>
</dbReference>
<organism evidence="2 3">
    <name type="scientific">Niastella soli</name>
    <dbReference type="NCBI Taxonomy" id="2821487"/>
    <lineage>
        <taxon>Bacteria</taxon>
        <taxon>Pseudomonadati</taxon>
        <taxon>Bacteroidota</taxon>
        <taxon>Chitinophagia</taxon>
        <taxon>Chitinophagales</taxon>
        <taxon>Chitinophagaceae</taxon>
        <taxon>Niastella</taxon>
    </lineage>
</organism>
<name>A0ABS3YW76_9BACT</name>
<proteinExistence type="predicted"/>
<evidence type="ECO:0000313" key="3">
    <source>
        <dbReference type="Proteomes" id="UP000677244"/>
    </source>
</evidence>
<evidence type="ECO:0000259" key="1">
    <source>
        <dbReference type="PROSITE" id="PS50042"/>
    </source>
</evidence>
<dbReference type="Proteomes" id="UP000677244">
    <property type="component" value="Unassembled WGS sequence"/>
</dbReference>
<dbReference type="CDD" id="cd00038">
    <property type="entry name" value="CAP_ED"/>
    <property type="match status" value="1"/>
</dbReference>
<protein>
    <submittedName>
        <fullName evidence="2">Crp/Fnr family transcriptional regulator</fullName>
    </submittedName>
</protein>